<comment type="caution">
    <text evidence="1">The sequence shown here is derived from an EMBL/GenBank/DDBJ whole genome shotgun (WGS) entry which is preliminary data.</text>
</comment>
<dbReference type="CDD" id="cd07516">
    <property type="entry name" value="HAD_Pase"/>
    <property type="match status" value="1"/>
</dbReference>
<organism evidence="1 2">
    <name type="scientific">Heyndrickxia camelliae</name>
    <dbReference type="NCBI Taxonomy" id="1707093"/>
    <lineage>
        <taxon>Bacteria</taxon>
        <taxon>Bacillati</taxon>
        <taxon>Bacillota</taxon>
        <taxon>Bacilli</taxon>
        <taxon>Bacillales</taxon>
        <taxon>Bacillaceae</taxon>
        <taxon>Heyndrickxia</taxon>
    </lineage>
</organism>
<dbReference type="NCBIfam" id="TIGR01484">
    <property type="entry name" value="HAD-SF-IIB"/>
    <property type="match status" value="1"/>
</dbReference>
<sequence length="288" mass="32293">MIYKLLALNIDNTLLNSNGRLNKATKEAIEYAVEKGIYVSIVTSKNFSTASRLGNALKVNAPLVTHQGAFIAGEKRNPILVKKISENTTMDLVRFLEAFHCQIRLVHEDFTLGNKRKVPSNLMGKIVFQSSNRYSYSEQYVDSLVEKLKESPVTAPKIEVIFNDLEDLHDARKAISEMFHEVDCIVKDDTEMDIVPAGSSKLKGLLYVCDHLNIGREEVVAIGSGYDDKPLIEWAGLGVAMGNASSELKKSADWITRSNNQNGVSYMVKEHFRKQPPIEFLKKMNVIK</sequence>
<dbReference type="Pfam" id="PF08282">
    <property type="entry name" value="Hydrolase_3"/>
    <property type="match status" value="1"/>
</dbReference>
<dbReference type="PANTHER" id="PTHR10000">
    <property type="entry name" value="PHOSPHOSERINE PHOSPHATASE"/>
    <property type="match status" value="1"/>
</dbReference>
<evidence type="ECO:0000313" key="1">
    <source>
        <dbReference type="EMBL" id="PKR86665.1"/>
    </source>
</evidence>
<dbReference type="GO" id="GO:0000287">
    <property type="term" value="F:magnesium ion binding"/>
    <property type="evidence" value="ECO:0007669"/>
    <property type="project" value="TreeGrafter"/>
</dbReference>
<dbReference type="InterPro" id="IPR036412">
    <property type="entry name" value="HAD-like_sf"/>
</dbReference>
<dbReference type="EMBL" id="PIQO01000001">
    <property type="protein sequence ID" value="PKR86665.1"/>
    <property type="molecule type" value="Genomic_DNA"/>
</dbReference>
<dbReference type="Gene3D" id="3.30.1240.10">
    <property type="match status" value="1"/>
</dbReference>
<accession>A0A2N3LQ05</accession>
<dbReference type="GO" id="GO:0005829">
    <property type="term" value="C:cytosol"/>
    <property type="evidence" value="ECO:0007669"/>
    <property type="project" value="TreeGrafter"/>
</dbReference>
<dbReference type="InterPro" id="IPR006379">
    <property type="entry name" value="HAD-SF_hydro_IIB"/>
</dbReference>
<protein>
    <submittedName>
        <fullName evidence="1">Haloacid dehalogenase</fullName>
    </submittedName>
</protein>
<name>A0A2N3LQ05_9BACI</name>
<dbReference type="Proteomes" id="UP000233440">
    <property type="component" value="Unassembled WGS sequence"/>
</dbReference>
<dbReference type="SUPFAM" id="SSF56784">
    <property type="entry name" value="HAD-like"/>
    <property type="match status" value="1"/>
</dbReference>
<dbReference type="AlphaFoldDB" id="A0A2N3LQ05"/>
<evidence type="ECO:0000313" key="2">
    <source>
        <dbReference type="Proteomes" id="UP000233440"/>
    </source>
</evidence>
<dbReference type="PANTHER" id="PTHR10000:SF50">
    <property type="entry name" value="STRESS RESPONSE PROTEIN YHAX"/>
    <property type="match status" value="1"/>
</dbReference>
<dbReference type="InterPro" id="IPR023214">
    <property type="entry name" value="HAD_sf"/>
</dbReference>
<dbReference type="Gene3D" id="3.40.50.1000">
    <property type="entry name" value="HAD superfamily/HAD-like"/>
    <property type="match status" value="1"/>
</dbReference>
<proteinExistence type="predicted"/>
<dbReference type="OrthoDB" id="9790031at2"/>
<dbReference type="GO" id="GO:0016791">
    <property type="term" value="F:phosphatase activity"/>
    <property type="evidence" value="ECO:0007669"/>
    <property type="project" value="TreeGrafter"/>
</dbReference>
<dbReference type="RefSeq" id="WP_101352316.1">
    <property type="nucleotide sequence ID" value="NZ_PIQO01000001.1"/>
</dbReference>
<reference evidence="1 2" key="1">
    <citation type="submission" date="2017-11" db="EMBL/GenBank/DDBJ databases">
        <title>Bacillus camelliae sp. nov., isolated from pu'er tea.</title>
        <authorList>
            <person name="Niu L."/>
        </authorList>
    </citation>
    <scope>NUCLEOTIDE SEQUENCE [LARGE SCALE GENOMIC DNA]</scope>
    <source>
        <strain evidence="1 2">7578-1</strain>
    </source>
</reference>
<gene>
    <name evidence="1" type="ORF">CWO92_00965</name>
</gene>
<keyword evidence="2" id="KW-1185">Reference proteome</keyword>